<feature type="transmembrane region" description="Helical" evidence="3">
    <location>
        <begin position="473"/>
        <end position="492"/>
    </location>
</feature>
<dbReference type="Gene3D" id="3.30.450.380">
    <property type="match status" value="1"/>
</dbReference>
<evidence type="ECO:0000256" key="2">
    <source>
        <dbReference type="SAM" id="MobiDB-lite"/>
    </source>
</evidence>
<feature type="transmembrane region" description="Helical" evidence="3">
    <location>
        <begin position="642"/>
        <end position="662"/>
    </location>
</feature>
<keyword evidence="3" id="KW-0812">Transmembrane</keyword>
<feature type="region of interest" description="Disordered" evidence="2">
    <location>
        <begin position="336"/>
        <end position="359"/>
    </location>
</feature>
<feature type="transmembrane region" description="Helical" evidence="3">
    <location>
        <begin position="668"/>
        <end position="692"/>
    </location>
</feature>
<sequence>MAYRQDILNRAMAGEPDMHLEAQRLILRALEEGKKVVAGCTLGEAARLIYARVWGLDAVEDLYRDPEVNEIQVNGPDEVFVDRLGRQERVDVSFGSPEMVEAVIKRMILHDMGASLDRSNPVVESVRKDGSRLTATCYPMSDTWTFVLRKHHTVDMSVENLERLGTLDRRVWEVMRLLARGRTNILFSGNPRSGKTSLLRKLVGELAQRLRIVVIGKDLELKLRQEYPDRNIVEFEAHPEIGTGMQEIFEATLRESPDVVIIEEFRGKGEAVEAIHACTRGIRGAMATAHFNSPREAVEGIAMMFEEEGLHIPFETAMLRVAAAFDVVVQMMNDSDKGNQETNQHYRARHPGPRSGMHRSRALGASGQGLPGEGYLEAGKSPGPGAEVQMLSLRRHGRRLEEGGVRGMIHPAVLGFGLGAGLAAGTGVLFFLRAVHYRKAARQLSTLVPRESLDAWAEVTERKLEAAGVKLRGRLYTGAVILAVAASLYVGLFVFRNFIAALLMATVAVLLPDQLVLQRLEYRKLKMLEQMVLAVRIFASEFAQTPQLGRALGEVAARVPDPLGAIFRTAYRDVVRGKSMDEVLSNLMVRLDFAAGRMFVQLLMAARRDASVAPLFGELVTRLAVQLELVRKNRSQLYADRLLSWIMLAAMVPAYLAIRATVPETYEFLVATVAGRIVVALCFLSVIVWVVMDRLTGRVEI</sequence>
<feature type="transmembrane region" description="Helical" evidence="3">
    <location>
        <begin position="408"/>
        <end position="432"/>
    </location>
</feature>
<protein>
    <submittedName>
        <fullName evidence="5">Type II secretion system protein E</fullName>
    </submittedName>
</protein>
<dbReference type="Proteomes" id="UP000009229">
    <property type="component" value="Chromosome"/>
</dbReference>
<accession>A0AAU8PCR5</accession>
<evidence type="ECO:0000259" key="4">
    <source>
        <dbReference type="Pfam" id="PF00437"/>
    </source>
</evidence>
<gene>
    <name evidence="5" type="ordered locus">Desku_2446</name>
</gene>
<dbReference type="EMBL" id="CP002770">
    <property type="protein sequence ID" value="AEG15977.1"/>
    <property type="molecule type" value="Genomic_DNA"/>
</dbReference>
<dbReference type="PANTHER" id="PTHR30486">
    <property type="entry name" value="TWITCHING MOTILITY PROTEIN PILT"/>
    <property type="match status" value="1"/>
</dbReference>
<feature type="domain" description="Bacterial type II secretion system protein E" evidence="4">
    <location>
        <begin position="59"/>
        <end position="333"/>
    </location>
</feature>
<feature type="transmembrane region" description="Helical" evidence="3">
    <location>
        <begin position="498"/>
        <end position="517"/>
    </location>
</feature>
<dbReference type="GO" id="GO:0016887">
    <property type="term" value="F:ATP hydrolysis activity"/>
    <property type="evidence" value="ECO:0007669"/>
    <property type="project" value="InterPro"/>
</dbReference>
<dbReference type="InterPro" id="IPR001482">
    <property type="entry name" value="T2SS/T4SS_dom"/>
</dbReference>
<comment type="similarity">
    <text evidence="1">Belongs to the GSP E family.</text>
</comment>
<proteinExistence type="inferred from homology"/>
<dbReference type="Gene3D" id="3.40.50.300">
    <property type="entry name" value="P-loop containing nucleotide triphosphate hydrolases"/>
    <property type="match status" value="1"/>
</dbReference>
<keyword evidence="3" id="KW-1133">Transmembrane helix</keyword>
<dbReference type="Pfam" id="PF00437">
    <property type="entry name" value="T2SSE"/>
    <property type="match status" value="1"/>
</dbReference>
<dbReference type="PANTHER" id="PTHR30486:SF6">
    <property type="entry name" value="TYPE IV PILUS RETRACTATION ATPASE PILT"/>
    <property type="match status" value="1"/>
</dbReference>
<name>A0AAU8PCR5_DESK7</name>
<dbReference type="KEGG" id="dku:Desku_2446"/>
<dbReference type="InterPro" id="IPR050921">
    <property type="entry name" value="T4SS_GSP_E_ATPase"/>
</dbReference>
<dbReference type="InterPro" id="IPR027417">
    <property type="entry name" value="P-loop_NTPase"/>
</dbReference>
<organism evidence="5 6">
    <name type="scientific">Desulfofundulus kuznetsovii (strain DSM 6115 / VKM B-1805 / 17)</name>
    <name type="common">Desulfotomaculum kuznetsovii</name>
    <dbReference type="NCBI Taxonomy" id="760568"/>
    <lineage>
        <taxon>Bacteria</taxon>
        <taxon>Bacillati</taxon>
        <taxon>Bacillota</taxon>
        <taxon>Clostridia</taxon>
        <taxon>Eubacteriales</taxon>
        <taxon>Peptococcaceae</taxon>
        <taxon>Desulfofundulus</taxon>
    </lineage>
</organism>
<evidence type="ECO:0000256" key="1">
    <source>
        <dbReference type="ARBA" id="ARBA00006611"/>
    </source>
</evidence>
<dbReference type="SUPFAM" id="SSF52540">
    <property type="entry name" value="P-loop containing nucleoside triphosphate hydrolases"/>
    <property type="match status" value="1"/>
</dbReference>
<feature type="compositionally biased region" description="Basic residues" evidence="2">
    <location>
        <begin position="346"/>
        <end position="359"/>
    </location>
</feature>
<keyword evidence="3" id="KW-0472">Membrane</keyword>
<evidence type="ECO:0000313" key="6">
    <source>
        <dbReference type="Proteomes" id="UP000009229"/>
    </source>
</evidence>
<evidence type="ECO:0000256" key="3">
    <source>
        <dbReference type="SAM" id="Phobius"/>
    </source>
</evidence>
<keyword evidence="6" id="KW-1185">Reference proteome</keyword>
<dbReference type="AlphaFoldDB" id="A0AAU8PCR5"/>
<reference evidence="6" key="1">
    <citation type="submission" date="2011-05" db="EMBL/GenBank/DDBJ databases">
        <title>Complete sequence of Desulfotomaculum kuznetsovii DSM 6115.</title>
        <authorList>
            <person name="Lucas S."/>
            <person name="Han J."/>
            <person name="Lapidus A."/>
            <person name="Cheng J.-F."/>
            <person name="Goodwin L."/>
            <person name="Pitluck S."/>
            <person name="Peters L."/>
            <person name="Mikhailova N."/>
            <person name="Lu M."/>
            <person name="Saunders E."/>
            <person name="Han C."/>
            <person name="Tapia R."/>
            <person name="Land M."/>
            <person name="Hauser L."/>
            <person name="Kyrpides N."/>
            <person name="Ivanova N."/>
            <person name="Pagani I."/>
            <person name="Nazina T."/>
            <person name="Ivanova A."/>
            <person name="Parshina S."/>
            <person name="Kuever J."/>
            <person name="Muyzer G."/>
            <person name="Plugge C."/>
            <person name="Stams A."/>
            <person name="Woyke T."/>
        </authorList>
    </citation>
    <scope>NUCLEOTIDE SEQUENCE [LARGE SCALE GENOMIC DNA]</scope>
    <source>
        <strain evidence="6">DSM 6115 / VKM B-1805 / 17</strain>
    </source>
</reference>
<evidence type="ECO:0000313" key="5">
    <source>
        <dbReference type="EMBL" id="AEG15977.1"/>
    </source>
</evidence>